<dbReference type="PROSITE" id="PS50261">
    <property type="entry name" value="G_PROTEIN_RECEP_F2_4"/>
    <property type="match status" value="1"/>
</dbReference>
<dbReference type="PANTHER" id="PTHR23112:SF0">
    <property type="entry name" value="TRANSMEMBRANE PROTEIN 116"/>
    <property type="match status" value="1"/>
</dbReference>
<protein>
    <submittedName>
        <fullName evidence="8">G-protein coupled receptor</fullName>
    </submittedName>
</protein>
<feature type="transmembrane region" description="Helical" evidence="6">
    <location>
        <begin position="413"/>
        <end position="432"/>
    </location>
</feature>
<dbReference type="STRING" id="515849.A0A090D3U3"/>
<dbReference type="GO" id="GO:0007189">
    <property type="term" value="P:adenylate cyclase-activating G protein-coupled receptor signaling pathway"/>
    <property type="evidence" value="ECO:0007669"/>
    <property type="project" value="TreeGrafter"/>
</dbReference>
<comment type="subcellular location">
    <subcellularLocation>
        <location evidence="1">Membrane</location>
        <topology evidence="1">Multi-pass membrane protein</topology>
    </subcellularLocation>
</comment>
<dbReference type="Gene3D" id="1.20.1070.10">
    <property type="entry name" value="Rhodopsin 7-helix transmembrane proteins"/>
    <property type="match status" value="1"/>
</dbReference>
<dbReference type="PANTHER" id="PTHR23112">
    <property type="entry name" value="G PROTEIN-COUPLED RECEPTOR 157-RELATED"/>
    <property type="match status" value="1"/>
</dbReference>
<keyword evidence="3 6" id="KW-1133">Transmembrane helix</keyword>
<feature type="transmembrane region" description="Helical" evidence="6">
    <location>
        <begin position="192"/>
        <end position="217"/>
    </location>
</feature>
<feature type="region of interest" description="Disordered" evidence="5">
    <location>
        <begin position="550"/>
        <end position="603"/>
    </location>
</feature>
<evidence type="ECO:0000313" key="9">
    <source>
        <dbReference type="Proteomes" id="UP000001197"/>
    </source>
</evidence>
<name>A0A090D3U3_PODAN</name>
<dbReference type="InParanoid" id="A0A090D3U3"/>
<keyword evidence="4 6" id="KW-0472">Membrane</keyword>
<evidence type="ECO:0000256" key="1">
    <source>
        <dbReference type="ARBA" id="ARBA00004141"/>
    </source>
</evidence>
<keyword evidence="9" id="KW-1185">Reference proteome</keyword>
<feature type="domain" description="G-protein coupled receptors family 2 profile 2" evidence="7">
    <location>
        <begin position="36"/>
        <end position="221"/>
    </location>
</feature>
<sequence length="603" mass="66479">MTSTWSPSFFLAMAALKIVPGQSGYMNLTSTERDTIQHVERFGASLSLVGVSFIFWAYWMFKRVRTVPNTFILFASIANVGASIACLIGYAGIVAGDDSGLCKVQAFLLEMFMQSDPWWSLAMAVNVYMVFFMAYNPNNFHRHLWMYCVVCFGVPAVPAVVMLFHRPGDVHMYGNATLWCWIADAYNQLRIFLYYLPIWTCIALSALIYVAVGYHVFHQRNQLRNLTLSNQAKDASGTDLRGSAEKEPQLDDRRGACYGTVTTEVQVTAEAAECSSHASTLTDGTHDQQHEATPPSTPTGASSITPVLPPAHRHAMATAPQPPAATLHPWVSPAESLDSDDFGRSPTSHSCSRTQHSNPFQTISSVSSAPRCRSASVANVNRQNWLKTRFNHVGQAWKKFRYKLVNLDPIKLAYLRTSFVFAISVLVTWTPSSINRVYALMYPATTSYSLNLASAVVLPLQGLWNAVIFAATSWAVLAEEFKTLWIRSGVRIPGRWQEEQQEGGAVVDREGVEGFKMAWHQNGRGRVSHEEGDDGDDVLVPPERVFRERHGSVAGGFDGGGGSRRPSEYGSRRPSEYLVPPLGGPGSPRAGQGQVRVIRGGSL</sequence>
<feature type="compositionally biased region" description="Basic and acidic residues" evidence="5">
    <location>
        <begin position="242"/>
        <end position="253"/>
    </location>
</feature>
<evidence type="ECO:0000256" key="2">
    <source>
        <dbReference type="ARBA" id="ARBA00022692"/>
    </source>
</evidence>
<feature type="transmembrane region" description="Helical" evidence="6">
    <location>
        <begin position="71"/>
        <end position="93"/>
    </location>
</feature>
<dbReference type="GO" id="GO:0004930">
    <property type="term" value="F:G protein-coupled receptor activity"/>
    <property type="evidence" value="ECO:0007669"/>
    <property type="project" value="TreeGrafter"/>
</dbReference>
<evidence type="ECO:0000256" key="3">
    <source>
        <dbReference type="ARBA" id="ARBA00022989"/>
    </source>
</evidence>
<evidence type="ECO:0000256" key="6">
    <source>
        <dbReference type="SAM" id="Phobius"/>
    </source>
</evidence>
<feature type="transmembrane region" description="Helical" evidence="6">
    <location>
        <begin position="41"/>
        <end position="59"/>
    </location>
</feature>
<organism evidence="8 9">
    <name type="scientific">Podospora anserina (strain S / ATCC MYA-4624 / DSM 980 / FGSC 10383)</name>
    <name type="common">Pleurage anserina</name>
    <dbReference type="NCBI Taxonomy" id="515849"/>
    <lineage>
        <taxon>Eukaryota</taxon>
        <taxon>Fungi</taxon>
        <taxon>Dikarya</taxon>
        <taxon>Ascomycota</taxon>
        <taxon>Pezizomycotina</taxon>
        <taxon>Sordariomycetes</taxon>
        <taxon>Sordariomycetidae</taxon>
        <taxon>Sordariales</taxon>
        <taxon>Podosporaceae</taxon>
        <taxon>Podospora</taxon>
        <taxon>Podospora anserina</taxon>
    </lineage>
</organism>
<feature type="transmembrane region" description="Helical" evidence="6">
    <location>
        <begin position="144"/>
        <end position="164"/>
    </location>
</feature>
<feature type="compositionally biased region" description="Gly residues" evidence="5">
    <location>
        <begin position="553"/>
        <end position="563"/>
    </location>
</feature>
<feature type="compositionally biased region" description="Basic and acidic residues" evidence="5">
    <location>
        <begin position="565"/>
        <end position="575"/>
    </location>
</feature>
<proteinExistence type="predicted"/>
<reference evidence="8 9" key="1">
    <citation type="journal article" date="2008" name="Genome Biol.">
        <title>The genome sequence of the model ascomycete fungus Podospora anserina.</title>
        <authorList>
            <person name="Espagne E."/>
            <person name="Lespinet O."/>
            <person name="Malagnac F."/>
            <person name="Da Silva C."/>
            <person name="Jaillon O."/>
            <person name="Porcel B.M."/>
            <person name="Couloux A."/>
            <person name="Aury J.-M."/>
            <person name="Segurens B."/>
            <person name="Poulain J."/>
            <person name="Anthouard V."/>
            <person name="Grossetete S."/>
            <person name="Khalili H."/>
            <person name="Coppin E."/>
            <person name="Dequard-Chablat M."/>
            <person name="Picard M."/>
            <person name="Contamine V."/>
            <person name="Arnaise S."/>
            <person name="Bourdais A."/>
            <person name="Berteaux-Lecellier V."/>
            <person name="Gautheret D."/>
            <person name="de Vries R.P."/>
            <person name="Battaglia E."/>
            <person name="Coutinho P.M."/>
            <person name="Danchin E.G.J."/>
            <person name="Henrissat B."/>
            <person name="El Khoury R."/>
            <person name="Sainsard-Chanet A."/>
            <person name="Boivin A."/>
            <person name="Pinan-Lucarre B."/>
            <person name="Sellem C.H."/>
            <person name="Debuchy R."/>
            <person name="Wincker P."/>
            <person name="Weissenbach J."/>
            <person name="Silar P."/>
        </authorList>
    </citation>
    <scope>NUCLEOTIDE SEQUENCE [LARGE SCALE GENOMIC DNA]</scope>
    <source>
        <strain evidence="9">S / ATCC MYA-4624 / DSM 980 / FGSC 10383</strain>
    </source>
</reference>
<evidence type="ECO:0000256" key="5">
    <source>
        <dbReference type="SAM" id="MobiDB-lite"/>
    </source>
</evidence>
<feature type="transmembrane region" description="Helical" evidence="6">
    <location>
        <begin position="118"/>
        <end position="135"/>
    </location>
</feature>
<evidence type="ECO:0000256" key="4">
    <source>
        <dbReference type="ARBA" id="ARBA00023136"/>
    </source>
</evidence>
<accession>A0A090D3U3</accession>
<dbReference type="Pfam" id="PF05462">
    <property type="entry name" value="Dicty_CAR"/>
    <property type="match status" value="1"/>
</dbReference>
<evidence type="ECO:0000313" key="8">
    <source>
        <dbReference type="EMBL" id="CDP22908.1"/>
    </source>
</evidence>
<dbReference type="SUPFAM" id="SSF81321">
    <property type="entry name" value="Family A G protein-coupled receptor-like"/>
    <property type="match status" value="1"/>
</dbReference>
<dbReference type="GO" id="GO:0005886">
    <property type="term" value="C:plasma membrane"/>
    <property type="evidence" value="ECO:0007669"/>
    <property type="project" value="TreeGrafter"/>
</dbReference>
<reference evidence="9" key="2">
    <citation type="journal article" date="2014" name="Genetics">
        <title>Maintaining two mating types: Structure of the mating type locus and its role in heterokaryosis in Podospora anserina.</title>
        <authorList>
            <person name="Grognet P."/>
            <person name="Bidard F."/>
            <person name="Kuchly C."/>
            <person name="Tong L.C.H."/>
            <person name="Coppin E."/>
            <person name="Benkhali J.A."/>
            <person name="Couloux A."/>
            <person name="Wincker P."/>
            <person name="Debuchy R."/>
            <person name="Silar P."/>
        </authorList>
    </citation>
    <scope>GENOME REANNOTATION</scope>
    <source>
        <strain evidence="9">S / ATCC MYA-4624 / DSM 980 / FGSC 10383</strain>
    </source>
</reference>
<feature type="transmembrane region" description="Helical" evidence="6">
    <location>
        <begin position="452"/>
        <end position="477"/>
    </location>
</feature>
<evidence type="ECO:0000259" key="7">
    <source>
        <dbReference type="PROSITE" id="PS50261"/>
    </source>
</evidence>
<dbReference type="Proteomes" id="UP000001197">
    <property type="component" value="Chromosome 1"/>
</dbReference>
<feature type="region of interest" description="Disordered" evidence="5">
    <location>
        <begin position="234"/>
        <end position="253"/>
    </location>
</feature>
<dbReference type="AlphaFoldDB" id="A0A090D3U3"/>
<feature type="region of interest" description="Disordered" evidence="5">
    <location>
        <begin position="274"/>
        <end position="363"/>
    </location>
</feature>
<keyword evidence="8" id="KW-0675">Receptor</keyword>
<dbReference type="EMBL" id="FO904936">
    <property type="protein sequence ID" value="CDP22908.1"/>
    <property type="molecule type" value="Genomic_DNA"/>
</dbReference>
<dbReference type="InterPro" id="IPR017981">
    <property type="entry name" value="GPCR_2-like_7TM"/>
</dbReference>
<dbReference type="GO" id="GO:0007166">
    <property type="term" value="P:cell surface receptor signaling pathway"/>
    <property type="evidence" value="ECO:0007669"/>
    <property type="project" value="InterPro"/>
</dbReference>
<keyword evidence="2 6" id="KW-0812">Transmembrane</keyword>
<feature type="compositionally biased region" description="Polar residues" evidence="5">
    <location>
        <begin position="345"/>
        <end position="363"/>
    </location>
</feature>